<dbReference type="AlphaFoldDB" id="A0A1I6ILC1"/>
<feature type="region of interest" description="Disordered" evidence="1">
    <location>
        <begin position="1"/>
        <end position="28"/>
    </location>
</feature>
<evidence type="ECO:0000256" key="1">
    <source>
        <dbReference type="SAM" id="MobiDB-lite"/>
    </source>
</evidence>
<protein>
    <submittedName>
        <fullName evidence="3">Sporulation protein YlmC, PRC-barrel domain family</fullName>
    </submittedName>
</protein>
<reference evidence="4" key="1">
    <citation type="submission" date="2016-10" db="EMBL/GenBank/DDBJ databases">
        <authorList>
            <person name="Varghese N."/>
            <person name="Submissions S."/>
        </authorList>
    </citation>
    <scope>NUCLEOTIDE SEQUENCE [LARGE SCALE GENOMIC DNA]</scope>
    <source>
        <strain evidence="4">CGMCC 1.8711</strain>
    </source>
</reference>
<evidence type="ECO:0000313" key="3">
    <source>
        <dbReference type="EMBL" id="SFR67567.1"/>
    </source>
</evidence>
<sequence>MVADPDTTLDSASRTQMQTQAQAHPNRGTVLSEFEGRPVFTRDGYRLGDVAGFAVDLEAERASALLVDGVDESRFPNLSVGAAGIRIPYRRLRGVGDAVVVTVPGAVFGDDAAADAESVELSEALADPSATERPVR</sequence>
<dbReference type="Proteomes" id="UP000243250">
    <property type="component" value="Unassembled WGS sequence"/>
</dbReference>
<accession>A0A1I6ILC1</accession>
<dbReference type="InterPro" id="IPR027275">
    <property type="entry name" value="PRC-brl_dom"/>
</dbReference>
<dbReference type="Gene3D" id="2.30.30.240">
    <property type="entry name" value="PRC-barrel domain"/>
    <property type="match status" value="1"/>
</dbReference>
<feature type="domain" description="PRC-barrel" evidence="2">
    <location>
        <begin position="31"/>
        <end position="105"/>
    </location>
</feature>
<dbReference type="RefSeq" id="WP_089883088.1">
    <property type="nucleotide sequence ID" value="NZ_FOYS01000006.1"/>
</dbReference>
<evidence type="ECO:0000259" key="2">
    <source>
        <dbReference type="Pfam" id="PF05239"/>
    </source>
</evidence>
<dbReference type="Pfam" id="PF05239">
    <property type="entry name" value="PRC"/>
    <property type="match status" value="1"/>
</dbReference>
<gene>
    <name evidence="3" type="ORF">SAMN04488124_3377</name>
</gene>
<dbReference type="SUPFAM" id="SSF50346">
    <property type="entry name" value="PRC-barrel domain"/>
    <property type="match status" value="1"/>
</dbReference>
<dbReference type="OrthoDB" id="290782at2157"/>
<evidence type="ECO:0000313" key="4">
    <source>
        <dbReference type="Proteomes" id="UP000243250"/>
    </source>
</evidence>
<dbReference type="InterPro" id="IPR011033">
    <property type="entry name" value="PRC_barrel-like_sf"/>
</dbReference>
<organism evidence="3 4">
    <name type="scientific">Halogeometricum limi</name>
    <dbReference type="NCBI Taxonomy" id="555875"/>
    <lineage>
        <taxon>Archaea</taxon>
        <taxon>Methanobacteriati</taxon>
        <taxon>Methanobacteriota</taxon>
        <taxon>Stenosarchaea group</taxon>
        <taxon>Halobacteria</taxon>
        <taxon>Halobacteriales</taxon>
        <taxon>Haloferacaceae</taxon>
        <taxon>Halogeometricum</taxon>
    </lineage>
</organism>
<name>A0A1I6ILC1_9EURY</name>
<proteinExistence type="predicted"/>
<feature type="compositionally biased region" description="Polar residues" evidence="1">
    <location>
        <begin position="8"/>
        <end position="23"/>
    </location>
</feature>
<dbReference type="EMBL" id="FOYS01000006">
    <property type="protein sequence ID" value="SFR67567.1"/>
    <property type="molecule type" value="Genomic_DNA"/>
</dbReference>
<keyword evidence="4" id="KW-1185">Reference proteome</keyword>